<dbReference type="RefSeq" id="WP_156806322.1">
    <property type="nucleotide sequence ID" value="NZ_JBHSOJ010000032.1"/>
</dbReference>
<proteinExistence type="predicted"/>
<keyword evidence="1" id="KW-0472">Membrane</keyword>
<keyword evidence="1" id="KW-0812">Transmembrane</keyword>
<keyword evidence="3" id="KW-1185">Reference proteome</keyword>
<feature type="transmembrane region" description="Helical" evidence="1">
    <location>
        <begin position="35"/>
        <end position="51"/>
    </location>
</feature>
<organism evidence="2 3">
    <name type="scientific">Streptococcus caledonicus</name>
    <dbReference type="NCBI Taxonomy" id="2614158"/>
    <lineage>
        <taxon>Bacteria</taxon>
        <taxon>Bacillati</taxon>
        <taxon>Bacillota</taxon>
        <taxon>Bacilli</taxon>
        <taxon>Lactobacillales</taxon>
        <taxon>Streptococcaceae</taxon>
        <taxon>Streptococcus</taxon>
    </lineage>
</organism>
<evidence type="ECO:0000256" key="1">
    <source>
        <dbReference type="SAM" id="Phobius"/>
    </source>
</evidence>
<comment type="caution">
    <text evidence="2">The sequence shown here is derived from an EMBL/GenBank/DDBJ whole genome shotgun (WGS) entry which is preliminary data.</text>
</comment>
<name>A0ABW0UH47_9STRE</name>
<keyword evidence="1" id="KW-1133">Transmembrane helix</keyword>
<dbReference type="Proteomes" id="UP001596110">
    <property type="component" value="Unassembled WGS sequence"/>
</dbReference>
<feature type="transmembrane region" description="Helical" evidence="1">
    <location>
        <begin position="7"/>
        <end position="29"/>
    </location>
</feature>
<dbReference type="EMBL" id="JBHSOJ010000032">
    <property type="protein sequence ID" value="MFC5632039.1"/>
    <property type="molecule type" value="Genomic_DNA"/>
</dbReference>
<protein>
    <submittedName>
        <fullName evidence="2">Uncharacterized protein</fullName>
    </submittedName>
</protein>
<evidence type="ECO:0000313" key="2">
    <source>
        <dbReference type="EMBL" id="MFC5632039.1"/>
    </source>
</evidence>
<evidence type="ECO:0000313" key="3">
    <source>
        <dbReference type="Proteomes" id="UP001596110"/>
    </source>
</evidence>
<reference evidence="3" key="1">
    <citation type="journal article" date="2019" name="Int. J. Syst. Evol. Microbiol.">
        <title>The Global Catalogue of Microorganisms (GCM) 10K type strain sequencing project: providing services to taxonomists for standard genome sequencing and annotation.</title>
        <authorList>
            <consortium name="The Broad Institute Genomics Platform"/>
            <consortium name="The Broad Institute Genome Sequencing Center for Infectious Disease"/>
            <person name="Wu L."/>
            <person name="Ma J."/>
        </authorList>
    </citation>
    <scope>NUCLEOTIDE SEQUENCE [LARGE SCALE GENOMIC DNA]</scope>
    <source>
        <strain evidence="3">DT43</strain>
    </source>
</reference>
<sequence length="76" mass="8161">MDLFNKLATSLGNPILAAAVIFIGGRYFFKEKKPIYALGVLAGGGVAYYIMHNISTVLSSFGTLAKAIIDFIVSLF</sequence>
<accession>A0ABW0UH47</accession>
<gene>
    <name evidence="2" type="ORF">ACFPQ3_10925</name>
</gene>